<feature type="domain" description="GAF" evidence="1">
    <location>
        <begin position="24"/>
        <end position="143"/>
    </location>
</feature>
<organism evidence="2 3">
    <name type="scientific">Neorhizobium galegae bv. orientalis str. HAMBI 540</name>
    <dbReference type="NCBI Taxonomy" id="1028800"/>
    <lineage>
        <taxon>Bacteria</taxon>
        <taxon>Pseudomonadati</taxon>
        <taxon>Pseudomonadota</taxon>
        <taxon>Alphaproteobacteria</taxon>
        <taxon>Hyphomicrobiales</taxon>
        <taxon>Rhizobiaceae</taxon>
        <taxon>Rhizobium/Agrobacterium group</taxon>
        <taxon>Neorhizobium</taxon>
    </lineage>
</organism>
<dbReference type="InterPro" id="IPR003018">
    <property type="entry name" value="GAF"/>
</dbReference>
<proteinExistence type="predicted"/>
<gene>
    <name evidence="2" type="ORF">RG540_PA06530</name>
</gene>
<keyword evidence="3" id="KW-1185">Reference proteome</keyword>
<dbReference type="RefSeq" id="WP_041364759.1">
    <property type="nucleotide sequence ID" value="NZ_HG938354.1"/>
</dbReference>
<dbReference type="InterPro" id="IPR029016">
    <property type="entry name" value="GAF-like_dom_sf"/>
</dbReference>
<dbReference type="AlphaFoldDB" id="A0A068SZS1"/>
<evidence type="ECO:0000313" key="2">
    <source>
        <dbReference type="EMBL" id="CDN51329.1"/>
    </source>
</evidence>
<reference evidence="3" key="1">
    <citation type="journal article" date="2014" name="BMC Genomics">
        <title>Genome sequencing of two Neorhizobium galegae strains reveals a noeT gene responsible for the unusual acetylation of the nodulation factors.</title>
        <authorList>
            <person name="Osterman J."/>
            <person name="Marsh J."/>
            <person name="Laine P.K."/>
            <person name="Zeng Z."/>
            <person name="Alatalo E."/>
            <person name="Sullivan J.T."/>
            <person name="Young J.P."/>
            <person name="Thomas-Oates J."/>
            <person name="Paulin L."/>
            <person name="Lindstrom K."/>
        </authorList>
    </citation>
    <scope>NUCLEOTIDE SEQUENCE [LARGE SCALE GENOMIC DNA]</scope>
    <source>
        <strain evidence="3">HAMBI 540</strain>
    </source>
</reference>
<keyword evidence="2" id="KW-0614">Plasmid</keyword>
<name>A0A068SZS1_NEOGA</name>
<evidence type="ECO:0000259" key="1">
    <source>
        <dbReference type="Pfam" id="PF13185"/>
    </source>
</evidence>
<dbReference type="Proteomes" id="UP000028181">
    <property type="component" value="Plasmid pHAMBI540a"/>
</dbReference>
<geneLocation type="plasmid" evidence="3">
    <name>II</name>
</geneLocation>
<dbReference type="EMBL" id="HG938354">
    <property type="protein sequence ID" value="CDN51329.1"/>
    <property type="molecule type" value="Genomic_DNA"/>
</dbReference>
<dbReference type="Gene3D" id="3.30.450.40">
    <property type="match status" value="1"/>
</dbReference>
<dbReference type="GeneID" id="24261360"/>
<dbReference type="HOGENOM" id="CLU_120803_0_0_5"/>
<dbReference type="OrthoDB" id="7066078at2"/>
<dbReference type="SUPFAM" id="SSF55781">
    <property type="entry name" value="GAF domain-like"/>
    <property type="match status" value="1"/>
</dbReference>
<accession>A0A068SZS1</accession>
<dbReference type="KEGG" id="ngg:RG540_PA06530"/>
<dbReference type="eggNOG" id="COG2203">
    <property type="taxonomic scope" value="Bacteria"/>
</dbReference>
<protein>
    <submittedName>
        <fullName evidence="2">GAF domain protein</fullName>
    </submittedName>
</protein>
<dbReference type="PATRIC" id="fig|1028800.3.peg.5274"/>
<dbReference type="Pfam" id="PF13185">
    <property type="entry name" value="GAF_2"/>
    <property type="match status" value="1"/>
</dbReference>
<evidence type="ECO:0000313" key="3">
    <source>
        <dbReference type="Proteomes" id="UP000028181"/>
    </source>
</evidence>
<sequence length="160" mass="18118">MIEDLIGLLAESGQPNFFYDALDAALARHVGHRLLTLLYTDGDEVARVYSNMPDVYPVFGRKPMGMTPWGELVLRRQQPFLGRDREAVRWAFFDHELIASLGLNSAINIPVVYNGETIGTINLLHEEFFYEEKHVEIARQFAPLLIPAFLEARRAGTSKA</sequence>